<dbReference type="EMBL" id="JAEPRB010000093">
    <property type="protein sequence ID" value="KAG2222052.1"/>
    <property type="molecule type" value="Genomic_DNA"/>
</dbReference>
<dbReference type="InterPro" id="IPR036757">
    <property type="entry name" value="TFR-like_dimer_dom_sf"/>
</dbReference>
<accession>A0A8H7VKB1</accession>
<evidence type="ECO:0000259" key="6">
    <source>
        <dbReference type="Pfam" id="PF04389"/>
    </source>
</evidence>
<dbReference type="SUPFAM" id="SSF53187">
    <property type="entry name" value="Zn-dependent exopeptidases"/>
    <property type="match status" value="1"/>
</dbReference>
<evidence type="ECO:0000256" key="1">
    <source>
        <dbReference type="ARBA" id="ARBA00005634"/>
    </source>
</evidence>
<feature type="domain" description="PA" evidence="4">
    <location>
        <begin position="266"/>
        <end position="350"/>
    </location>
</feature>
<evidence type="ECO:0000259" key="4">
    <source>
        <dbReference type="Pfam" id="PF02225"/>
    </source>
</evidence>
<dbReference type="SUPFAM" id="SSF47672">
    <property type="entry name" value="Transferrin receptor-like dimerisation domain"/>
    <property type="match status" value="1"/>
</dbReference>
<protein>
    <recommendedName>
        <fullName evidence="9">Glutamate carboxypeptidase II</fullName>
    </recommendedName>
</protein>
<proteinExistence type="inferred from homology"/>
<feature type="region of interest" description="Disordered" evidence="2">
    <location>
        <begin position="1"/>
        <end position="31"/>
    </location>
</feature>
<comment type="similarity">
    <text evidence="1">Belongs to the peptidase M28 family. M28B subfamily.</text>
</comment>
<dbReference type="PANTHER" id="PTHR10404:SF46">
    <property type="entry name" value="VACUOLAR PROTEIN SORTING-ASSOCIATED PROTEIN 70"/>
    <property type="match status" value="1"/>
</dbReference>
<sequence length="901" mass="101686">MKKGYVSISQESSSEHHQQEVTSSTLPSTAHTVPQYMSDMYHEKMSDDDHHHPTVAYSRTTTANRFFEWCRQTYHGDRRHSANTPLLPSEKRHVTFQEQQQQQYQTRTIRPRSKVTKFLAGAAIVTMGVLFVRRFMPESEVLFQDFSTIPFEDASDTIKRIPSSDSIREFFHYYAAEPHLAGSHADKRQAEWTRDKFEEFGISNATIETYYPWLNVPKTRRLAIVSGPEEFLYEAKLEEDPVANDPSTSHPNAIPTFHGYSADGNVTGSVVYVNYGRLNDFQFLAARGVNFTGTIALMRHGVIARGLKVRSAEKFGCIGALLYSDPMEDGPFNKENDDGEPSESYPDGPWRSPSSVERGTVQYMSILPGDMLTPGYAATENATRLDPEETYGMPKIPSLPISWSDALPLFQAMEGLGLKGEIDWLGGLCEVNYYSGPSVAQVNLVNINDYKVKPVWNVIGKIEGAAEPHRAVIIGTHRDAWGFGGAESSSGSAVLLELARTFGLLLERGWQPRRTIILASWDGQGYGSIGSTEWVEDNKSWLDDEAVVYINVDQAVTGPHFAAQSTPLLNQLIFDVTKEVWDPRTSMSVYDAWKQDRETMAVVDTQKKKHKKHHEDEEPITAPLVKMIDPLGGGSDYMAFFDHLGIASMSISFNGDYGVYHSNYDSIYWMEHFGDPTYEYHQNMVRIWGLLALRLSSDTLLPMSPLDYSRELSIRVATMADDQGCATLPELSAAVNALHETTINFNHKLLQLQKKLQKHELNIFKHKKKHKNIMKKVVKYNERLAQFERGFIDPVGLPGREWFKHIVYAPGLWTGYQAEMFPSIVEAIDQGASPRFTREMEERTARFIESARGLLKGKHERLVGDDGDDHDNVDDDNDNDDGEDDVVETPPTPPEVDNPQE</sequence>
<gene>
    <name evidence="7" type="ORF">INT45_003697</name>
</gene>
<dbReference type="OrthoDB" id="5841748at2759"/>
<keyword evidence="3" id="KW-1133">Transmembrane helix</keyword>
<feature type="compositionally biased region" description="Pro residues" evidence="2">
    <location>
        <begin position="890"/>
        <end position="901"/>
    </location>
</feature>
<evidence type="ECO:0000313" key="7">
    <source>
        <dbReference type="EMBL" id="KAG2222052.1"/>
    </source>
</evidence>
<feature type="region of interest" description="Disordered" evidence="2">
    <location>
        <begin position="858"/>
        <end position="901"/>
    </location>
</feature>
<evidence type="ECO:0000256" key="3">
    <source>
        <dbReference type="SAM" id="Phobius"/>
    </source>
</evidence>
<dbReference type="GO" id="GO:0004180">
    <property type="term" value="F:carboxypeptidase activity"/>
    <property type="evidence" value="ECO:0007669"/>
    <property type="project" value="TreeGrafter"/>
</dbReference>
<dbReference type="PANTHER" id="PTHR10404">
    <property type="entry name" value="N-ACETYLATED-ALPHA-LINKED ACIDIC DIPEPTIDASE"/>
    <property type="match status" value="1"/>
</dbReference>
<dbReference type="Gene3D" id="3.40.630.10">
    <property type="entry name" value="Zn peptidases"/>
    <property type="match status" value="1"/>
</dbReference>
<comment type="caution">
    <text evidence="7">The sequence shown here is derived from an EMBL/GenBank/DDBJ whole genome shotgun (WGS) entry which is preliminary data.</text>
</comment>
<feature type="domain" description="Peptidase M28" evidence="6">
    <location>
        <begin position="457"/>
        <end position="667"/>
    </location>
</feature>
<dbReference type="Pfam" id="PF02225">
    <property type="entry name" value="PA"/>
    <property type="match status" value="1"/>
</dbReference>
<keyword evidence="8" id="KW-1185">Reference proteome</keyword>
<name>A0A8H7VKB1_9FUNG</name>
<dbReference type="InterPro" id="IPR007484">
    <property type="entry name" value="Peptidase_M28"/>
</dbReference>
<dbReference type="Gene3D" id="1.20.930.40">
    <property type="entry name" value="Transferrin receptor-like, dimerisation domain"/>
    <property type="match status" value="1"/>
</dbReference>
<reference evidence="7 8" key="1">
    <citation type="submission" date="2020-12" db="EMBL/GenBank/DDBJ databases">
        <title>Metabolic potential, ecology and presence of endohyphal bacteria is reflected in genomic diversity of Mucoromycotina.</title>
        <authorList>
            <person name="Muszewska A."/>
            <person name="Okrasinska A."/>
            <person name="Steczkiewicz K."/>
            <person name="Drgas O."/>
            <person name="Orlowska M."/>
            <person name="Perlinska-Lenart U."/>
            <person name="Aleksandrzak-Piekarczyk T."/>
            <person name="Szatraj K."/>
            <person name="Zielenkiewicz U."/>
            <person name="Pilsyk S."/>
            <person name="Malc E."/>
            <person name="Mieczkowski P."/>
            <person name="Kruszewska J.S."/>
            <person name="Biernat P."/>
            <person name="Pawlowska J."/>
        </authorList>
    </citation>
    <scope>NUCLEOTIDE SEQUENCE [LARGE SCALE GENOMIC DNA]</scope>
    <source>
        <strain evidence="7 8">CBS 142.35</strain>
    </source>
</reference>
<feature type="transmembrane region" description="Helical" evidence="3">
    <location>
        <begin position="118"/>
        <end position="136"/>
    </location>
</feature>
<dbReference type="CDD" id="cd02121">
    <property type="entry name" value="PA_GCPII_like"/>
    <property type="match status" value="1"/>
</dbReference>
<evidence type="ECO:0000256" key="2">
    <source>
        <dbReference type="SAM" id="MobiDB-lite"/>
    </source>
</evidence>
<organism evidence="7 8">
    <name type="scientific">Circinella minor</name>
    <dbReference type="NCBI Taxonomy" id="1195481"/>
    <lineage>
        <taxon>Eukaryota</taxon>
        <taxon>Fungi</taxon>
        <taxon>Fungi incertae sedis</taxon>
        <taxon>Mucoromycota</taxon>
        <taxon>Mucoromycotina</taxon>
        <taxon>Mucoromycetes</taxon>
        <taxon>Mucorales</taxon>
        <taxon>Lichtheimiaceae</taxon>
        <taxon>Circinella</taxon>
    </lineage>
</organism>
<dbReference type="CDD" id="cd08022">
    <property type="entry name" value="M28_PSMA_like"/>
    <property type="match status" value="1"/>
</dbReference>
<dbReference type="Gene3D" id="3.50.30.30">
    <property type="match status" value="1"/>
</dbReference>
<dbReference type="SUPFAM" id="SSF52025">
    <property type="entry name" value="PA domain"/>
    <property type="match status" value="1"/>
</dbReference>
<feature type="domain" description="Transferrin receptor-like dimerisation" evidence="5">
    <location>
        <begin position="728"/>
        <end position="855"/>
    </location>
</feature>
<keyword evidence="3" id="KW-0472">Membrane</keyword>
<dbReference type="Pfam" id="PF04253">
    <property type="entry name" value="TFR_dimer"/>
    <property type="match status" value="1"/>
</dbReference>
<feature type="region of interest" description="Disordered" evidence="2">
    <location>
        <begin position="328"/>
        <end position="355"/>
    </location>
</feature>
<evidence type="ECO:0008006" key="9">
    <source>
        <dbReference type="Google" id="ProtNLM"/>
    </source>
</evidence>
<dbReference type="Pfam" id="PF04389">
    <property type="entry name" value="Peptidase_M28"/>
    <property type="match status" value="1"/>
</dbReference>
<dbReference type="InterPro" id="IPR046450">
    <property type="entry name" value="PA_dom_sf"/>
</dbReference>
<dbReference type="FunFam" id="3.50.30.30:FF:000008">
    <property type="entry name" value="Glutamate carboxypeptidase 2"/>
    <property type="match status" value="1"/>
</dbReference>
<evidence type="ECO:0000259" key="5">
    <source>
        <dbReference type="Pfam" id="PF04253"/>
    </source>
</evidence>
<keyword evidence="3" id="KW-0812">Transmembrane</keyword>
<evidence type="ECO:0000313" key="8">
    <source>
        <dbReference type="Proteomes" id="UP000646827"/>
    </source>
</evidence>
<dbReference type="InterPro" id="IPR007365">
    <property type="entry name" value="TFR-like_dimer_dom"/>
</dbReference>
<feature type="compositionally biased region" description="Low complexity" evidence="2">
    <location>
        <begin position="1"/>
        <end position="12"/>
    </location>
</feature>
<dbReference type="Proteomes" id="UP000646827">
    <property type="component" value="Unassembled WGS sequence"/>
</dbReference>
<dbReference type="InterPro" id="IPR003137">
    <property type="entry name" value="PA_domain"/>
</dbReference>
<dbReference type="FunFam" id="3.40.630.10:FF:000101">
    <property type="entry name" value="N-acetylated alpha-linked acidic dipeptidase like 1"/>
    <property type="match status" value="1"/>
</dbReference>
<dbReference type="InterPro" id="IPR039373">
    <property type="entry name" value="Peptidase_M28B"/>
</dbReference>
<feature type="compositionally biased region" description="Acidic residues" evidence="2">
    <location>
        <begin position="865"/>
        <end position="887"/>
    </location>
</feature>
<dbReference type="AlphaFoldDB" id="A0A8H7VKB1"/>